<dbReference type="InterPro" id="IPR029044">
    <property type="entry name" value="Nucleotide-diphossugar_trans"/>
</dbReference>
<dbReference type="Pfam" id="PF00535">
    <property type="entry name" value="Glycos_transf_2"/>
    <property type="match status" value="1"/>
</dbReference>
<name>A0A562Q4X0_9BURK</name>
<dbReference type="EMBL" id="VLKW01000001">
    <property type="protein sequence ID" value="TWI51791.1"/>
    <property type="molecule type" value="Genomic_DNA"/>
</dbReference>
<evidence type="ECO:0000313" key="2">
    <source>
        <dbReference type="EMBL" id="QGZ41787.1"/>
    </source>
</evidence>
<sequence length="318" mass="36752">MLCSVVMPVYNKAEFVEFAIRSVLEQTHADLELIVVDDGSTDHSAEVIKKIEDSRLRLIQQPNGGVSRARNRGIEAATGELISFLDADDWYGPFYLEAIVAMATQLPDHHYFSTHFRWTRDYEPEVWAQPLPTPLPYEVVMDFFERRRRNGKLWNTNTIAVRRTVLQSMQPCFPVGESHGEDQDLWFRLAERHRLVYCPLPLVGYRMEVLGSLNSRQAKRELMPAFVRLEQRALQGQITGTERRAALRMVADLRAGIARDHLVAGNRSAALSELWRARRACSSHWTISVLMSLVFSSGMARRWQEWRKSREPERRISK</sequence>
<dbReference type="Gene3D" id="3.90.550.10">
    <property type="entry name" value="Spore Coat Polysaccharide Biosynthesis Protein SpsA, Chain A"/>
    <property type="match status" value="1"/>
</dbReference>
<keyword evidence="3" id="KW-0808">Transferase</keyword>
<protein>
    <submittedName>
        <fullName evidence="2 3">Glycosyltransferase</fullName>
    </submittedName>
</protein>
<dbReference type="PANTHER" id="PTHR43685">
    <property type="entry name" value="GLYCOSYLTRANSFERASE"/>
    <property type="match status" value="1"/>
</dbReference>
<evidence type="ECO:0000313" key="4">
    <source>
        <dbReference type="Proteomes" id="UP000315112"/>
    </source>
</evidence>
<dbReference type="AlphaFoldDB" id="A0A562Q4X0"/>
<feature type="domain" description="Glycosyltransferase 2-like" evidence="1">
    <location>
        <begin position="4"/>
        <end position="138"/>
    </location>
</feature>
<evidence type="ECO:0000313" key="3">
    <source>
        <dbReference type="EMBL" id="TWI51791.1"/>
    </source>
</evidence>
<dbReference type="Proteomes" id="UP000437862">
    <property type="component" value="Chromosome"/>
</dbReference>
<dbReference type="RefSeq" id="WP_145873172.1">
    <property type="nucleotide sequence ID" value="NZ_CP046904.1"/>
</dbReference>
<evidence type="ECO:0000313" key="5">
    <source>
        <dbReference type="Proteomes" id="UP000437862"/>
    </source>
</evidence>
<gene>
    <name evidence="2" type="ORF">GO485_23830</name>
    <name evidence="3" type="ORF">IP92_00780</name>
</gene>
<proteinExistence type="predicted"/>
<dbReference type="GO" id="GO:0016740">
    <property type="term" value="F:transferase activity"/>
    <property type="evidence" value="ECO:0007669"/>
    <property type="project" value="UniProtKB-KW"/>
</dbReference>
<dbReference type="EMBL" id="CP046904">
    <property type="protein sequence ID" value="QGZ41787.1"/>
    <property type="molecule type" value="Genomic_DNA"/>
</dbReference>
<evidence type="ECO:0000259" key="1">
    <source>
        <dbReference type="Pfam" id="PF00535"/>
    </source>
</evidence>
<keyword evidence="5" id="KW-1185">Reference proteome</keyword>
<reference evidence="3" key="2">
    <citation type="submission" date="2019-07" db="EMBL/GenBank/DDBJ databases">
        <authorList>
            <person name="Whitman W."/>
            <person name="Huntemann M."/>
            <person name="Clum A."/>
            <person name="Pillay M."/>
            <person name="Palaniappan K."/>
            <person name="Varghese N."/>
            <person name="Mikhailova N."/>
            <person name="Stamatis D."/>
            <person name="Reddy T."/>
            <person name="Daum C."/>
            <person name="Shapiro N."/>
            <person name="Ivanova N."/>
            <person name="Kyrpides N."/>
            <person name="Woyke T."/>
        </authorList>
    </citation>
    <scope>NUCLEOTIDE SEQUENCE</scope>
    <source>
        <strain evidence="3">CGMCC 1.10685</strain>
    </source>
</reference>
<reference evidence="3 4" key="1">
    <citation type="journal article" date="2015" name="Stand. Genomic Sci.">
        <title>Genomic Encyclopedia of Bacterial and Archaeal Type Strains, Phase III: the genomes of soil and plant-associated and newly described type strains.</title>
        <authorList>
            <person name="Whitman W.B."/>
            <person name="Woyke T."/>
            <person name="Klenk H.P."/>
            <person name="Zhou Y."/>
            <person name="Lilburn T.G."/>
            <person name="Beck B.J."/>
            <person name="De Vos P."/>
            <person name="Vandamme P."/>
            <person name="Eisen J.A."/>
            <person name="Garrity G."/>
            <person name="Hugenholtz P."/>
            <person name="Kyrpides N.C."/>
        </authorList>
    </citation>
    <scope>NUCLEOTIDE SEQUENCE [LARGE SCALE GENOMIC DNA]</scope>
    <source>
        <strain evidence="3 4">CGMCC 1.10685</strain>
    </source>
</reference>
<organism evidence="3 4">
    <name type="scientific">Pseudoduganella flava</name>
    <dbReference type="NCBI Taxonomy" id="871742"/>
    <lineage>
        <taxon>Bacteria</taxon>
        <taxon>Pseudomonadati</taxon>
        <taxon>Pseudomonadota</taxon>
        <taxon>Betaproteobacteria</taxon>
        <taxon>Burkholderiales</taxon>
        <taxon>Oxalobacteraceae</taxon>
        <taxon>Telluria group</taxon>
        <taxon>Pseudoduganella</taxon>
    </lineage>
</organism>
<accession>A0A562Q4X0</accession>
<dbReference type="PANTHER" id="PTHR43685:SF2">
    <property type="entry name" value="GLYCOSYLTRANSFERASE 2-LIKE DOMAIN-CONTAINING PROTEIN"/>
    <property type="match status" value="1"/>
</dbReference>
<dbReference type="SUPFAM" id="SSF53448">
    <property type="entry name" value="Nucleotide-diphospho-sugar transferases"/>
    <property type="match status" value="1"/>
</dbReference>
<reference evidence="2 5" key="3">
    <citation type="submission" date="2019-12" db="EMBL/GenBank/DDBJ databases">
        <title>Draft Genome Sequences of Six Type Strains of the Genus Massilia.</title>
        <authorList>
            <person name="Miess H."/>
            <person name="Frediansyah A."/>
            <person name="Goeker M."/>
            <person name="Gross H."/>
        </authorList>
    </citation>
    <scope>NUCLEOTIDE SEQUENCE [LARGE SCALE GENOMIC DNA]</scope>
    <source>
        <strain evidence="2 5">DSM 26639</strain>
    </source>
</reference>
<dbReference type="InterPro" id="IPR050834">
    <property type="entry name" value="Glycosyltransf_2"/>
</dbReference>
<dbReference type="InterPro" id="IPR001173">
    <property type="entry name" value="Glyco_trans_2-like"/>
</dbReference>
<dbReference type="Proteomes" id="UP000315112">
    <property type="component" value="Unassembled WGS sequence"/>
</dbReference>
<dbReference type="OrthoDB" id="9798249at2"/>